<dbReference type="CDD" id="cd00761">
    <property type="entry name" value="Glyco_tranf_GTA_type"/>
    <property type="match status" value="1"/>
</dbReference>
<dbReference type="RefSeq" id="WP_112305441.1">
    <property type="nucleotide sequence ID" value="NZ_QMDV01000002.1"/>
</dbReference>
<dbReference type="InterPro" id="IPR029044">
    <property type="entry name" value="Nucleotide-diphossugar_trans"/>
</dbReference>
<dbReference type="Gene3D" id="3.90.550.10">
    <property type="entry name" value="Spore Coat Polysaccharide Biosynthesis Protein SpsA, Chain A"/>
    <property type="match status" value="1"/>
</dbReference>
<keyword evidence="3" id="KW-1185">Reference proteome</keyword>
<protein>
    <recommendedName>
        <fullName evidence="1">Glycosyltransferase 2-like domain-containing protein</fullName>
    </recommendedName>
</protein>
<dbReference type="SUPFAM" id="SSF53448">
    <property type="entry name" value="Nucleotide-diphospho-sugar transferases"/>
    <property type="match status" value="1"/>
</dbReference>
<dbReference type="EMBL" id="QMDV01000002">
    <property type="protein sequence ID" value="RAU83291.1"/>
    <property type="molecule type" value="Genomic_DNA"/>
</dbReference>
<reference evidence="2 3" key="2">
    <citation type="submission" date="2018-07" db="EMBL/GenBank/DDBJ databases">
        <title>Pontibacter sp. 2b14 genomic sequence and assembly.</title>
        <authorList>
            <person name="Du Z.-J."/>
        </authorList>
    </citation>
    <scope>NUCLEOTIDE SEQUENCE [LARGE SCALE GENOMIC DNA]</scope>
    <source>
        <strain evidence="2 3">2b14</strain>
    </source>
</reference>
<gene>
    <name evidence="2" type="ORF">DP923_08775</name>
</gene>
<reference evidence="2 3" key="1">
    <citation type="submission" date="2018-06" db="EMBL/GenBank/DDBJ databases">
        <authorList>
            <person name="Liu Z.-W."/>
        </authorList>
    </citation>
    <scope>NUCLEOTIDE SEQUENCE [LARGE SCALE GENOMIC DNA]</scope>
    <source>
        <strain evidence="2 3">2b14</strain>
    </source>
</reference>
<dbReference type="Pfam" id="PF00535">
    <property type="entry name" value="Glycos_transf_2"/>
    <property type="match status" value="1"/>
</dbReference>
<evidence type="ECO:0000259" key="1">
    <source>
        <dbReference type="Pfam" id="PF00535"/>
    </source>
</evidence>
<name>A0A364RG69_9BACT</name>
<sequence length="301" mass="34295">MRSETLNKKDSIIIVIPTYGRGSLLNRTLESLSKCVFPSNYLKTIVIENGEKGDAEIVCSKYKNIGCEYQYSAQANKSDALNKALDTIENDIFIIFFDDDIRVSPEVITAYASAFEEYGLDYFYGGPYQVDYELRPEPYYIDFMPVSASGWEKAKNKKLSPIDLIGFNWAAHSSQLKKAGGFDINFGPNSATGATGQEHDMMVRLDNLGINPWYVEDAKVWHYVPKERATFNWLINRKFKAGISAGLKSKSFFTPVMFTRVVLKEVLFLLLNLFTFSKKKLAGSYLNLHFYRGVYHSFKLK</sequence>
<evidence type="ECO:0000313" key="2">
    <source>
        <dbReference type="EMBL" id="RAU83291.1"/>
    </source>
</evidence>
<dbReference type="AlphaFoldDB" id="A0A364RG69"/>
<evidence type="ECO:0000313" key="3">
    <source>
        <dbReference type="Proteomes" id="UP000251692"/>
    </source>
</evidence>
<feature type="domain" description="Glycosyltransferase 2-like" evidence="1">
    <location>
        <begin position="14"/>
        <end position="153"/>
    </location>
</feature>
<dbReference type="Proteomes" id="UP000251692">
    <property type="component" value="Unassembled WGS sequence"/>
</dbReference>
<accession>A0A364RG69</accession>
<organism evidence="2 3">
    <name type="scientific">Pontibacter arcticus</name>
    <dbReference type="NCBI Taxonomy" id="2080288"/>
    <lineage>
        <taxon>Bacteria</taxon>
        <taxon>Pseudomonadati</taxon>
        <taxon>Bacteroidota</taxon>
        <taxon>Cytophagia</taxon>
        <taxon>Cytophagales</taxon>
        <taxon>Hymenobacteraceae</taxon>
        <taxon>Pontibacter</taxon>
    </lineage>
</organism>
<dbReference type="OrthoDB" id="597270at2"/>
<dbReference type="InterPro" id="IPR001173">
    <property type="entry name" value="Glyco_trans_2-like"/>
</dbReference>
<proteinExistence type="predicted"/>
<comment type="caution">
    <text evidence="2">The sequence shown here is derived from an EMBL/GenBank/DDBJ whole genome shotgun (WGS) entry which is preliminary data.</text>
</comment>